<dbReference type="InterPro" id="IPR029239">
    <property type="entry name" value="CFAP418"/>
</dbReference>
<evidence type="ECO:0000256" key="1">
    <source>
        <dbReference type="ARBA" id="ARBA00004437"/>
    </source>
</evidence>
<protein>
    <recommendedName>
        <fullName evidence="5">Cilia- and flagella-associated protein 418</fullName>
    </recommendedName>
</protein>
<dbReference type="EMBL" id="SNRW01018211">
    <property type="protein sequence ID" value="KAA6367558.1"/>
    <property type="molecule type" value="Genomic_DNA"/>
</dbReference>
<evidence type="ECO:0000256" key="5">
    <source>
        <dbReference type="ARBA" id="ARBA00026215"/>
    </source>
</evidence>
<dbReference type="GO" id="GO:0005829">
    <property type="term" value="C:cytosol"/>
    <property type="evidence" value="ECO:0007669"/>
    <property type="project" value="TreeGrafter"/>
</dbReference>
<gene>
    <name evidence="6" type="ORF">EZS28_036915</name>
</gene>
<dbReference type="PANTHER" id="PTHR33958:SF1">
    <property type="entry name" value="CILIA- AND FLAGELLA-ASSOCIATED PROTEIN 418"/>
    <property type="match status" value="1"/>
</dbReference>
<reference evidence="6 7" key="1">
    <citation type="submission" date="2019-03" db="EMBL/GenBank/DDBJ databases">
        <title>Single cell metagenomics reveals metabolic interactions within the superorganism composed of flagellate Streblomastix strix and complex community of Bacteroidetes bacteria on its surface.</title>
        <authorList>
            <person name="Treitli S.C."/>
            <person name="Kolisko M."/>
            <person name="Husnik F."/>
            <person name="Keeling P."/>
            <person name="Hampl V."/>
        </authorList>
    </citation>
    <scope>NUCLEOTIDE SEQUENCE [LARGE SCALE GENOMIC DNA]</scope>
    <source>
        <strain evidence="6">ST1C</strain>
    </source>
</reference>
<name>A0A5J4UAT9_9EUKA</name>
<keyword evidence="3" id="KW-0963">Cytoplasm</keyword>
<evidence type="ECO:0000313" key="6">
    <source>
        <dbReference type="EMBL" id="KAA6367558.1"/>
    </source>
</evidence>
<sequence>MNYFSVILQLYETADSARGQSRNLIEPGHQEKSTNIRKTDDIDDFIASIAADNGNNTQISYQSQKKQISNTEGVKQLHQPATFSTNIDKKPIHTATIQQKGENSSKVRDYCQPTLIAGINAPRGLNLLSSVQKACDKLRCTQCDFNIVQLDGMSWKNDSQYVDFRNANTQRAALLELATTRKNSVAYCCQCSWISIEQQGLFSTNSTTLPTVGGRGGDLHWVCGGHKRL</sequence>
<dbReference type="Proteomes" id="UP000324800">
    <property type="component" value="Unassembled WGS sequence"/>
</dbReference>
<evidence type="ECO:0000256" key="3">
    <source>
        <dbReference type="ARBA" id="ARBA00022490"/>
    </source>
</evidence>
<evidence type="ECO:0000313" key="7">
    <source>
        <dbReference type="Proteomes" id="UP000324800"/>
    </source>
</evidence>
<evidence type="ECO:0000256" key="4">
    <source>
        <dbReference type="ARBA" id="ARBA00024819"/>
    </source>
</evidence>
<comment type="caution">
    <text evidence="6">The sequence shown here is derived from an EMBL/GenBank/DDBJ whole genome shotgun (WGS) entry which is preliminary data.</text>
</comment>
<comment type="function">
    <text evidence="4">May be involved in photoreceptor outer segment disk morphogenesis.</text>
</comment>
<comment type="subcellular location">
    <subcellularLocation>
        <location evidence="2">Cytoplasm</location>
    </subcellularLocation>
    <subcellularLocation>
        <location evidence="1">Photoreceptor inner segment</location>
    </subcellularLocation>
</comment>
<accession>A0A5J4UAT9</accession>
<dbReference type="PANTHER" id="PTHR33958">
    <property type="entry name" value="PROTEIN C8ORF37"/>
    <property type="match status" value="1"/>
</dbReference>
<proteinExistence type="predicted"/>
<evidence type="ECO:0000256" key="2">
    <source>
        <dbReference type="ARBA" id="ARBA00004496"/>
    </source>
</evidence>
<dbReference type="Pfam" id="PF14996">
    <property type="entry name" value="RMP"/>
    <property type="match status" value="1"/>
</dbReference>
<dbReference type="OrthoDB" id="259905at2759"/>
<organism evidence="6 7">
    <name type="scientific">Streblomastix strix</name>
    <dbReference type="NCBI Taxonomy" id="222440"/>
    <lineage>
        <taxon>Eukaryota</taxon>
        <taxon>Metamonada</taxon>
        <taxon>Preaxostyla</taxon>
        <taxon>Oxymonadida</taxon>
        <taxon>Streblomastigidae</taxon>
        <taxon>Streblomastix</taxon>
    </lineage>
</organism>
<dbReference type="AlphaFoldDB" id="A0A5J4UAT9"/>